<keyword evidence="4" id="KW-1185">Reference proteome</keyword>
<dbReference type="InterPro" id="IPR045340">
    <property type="entry name" value="DUF6533"/>
</dbReference>
<keyword evidence="1" id="KW-0472">Membrane</keyword>
<name>A0A4S4KZG6_9AGAM</name>
<dbReference type="EMBL" id="SGPK01000352">
    <property type="protein sequence ID" value="THH04356.1"/>
    <property type="molecule type" value="Genomic_DNA"/>
</dbReference>
<evidence type="ECO:0000313" key="4">
    <source>
        <dbReference type="Proteomes" id="UP000308199"/>
    </source>
</evidence>
<dbReference type="Pfam" id="PF20151">
    <property type="entry name" value="DUF6533"/>
    <property type="match status" value="1"/>
</dbReference>
<keyword evidence="1" id="KW-1133">Transmembrane helix</keyword>
<feature type="transmembrane region" description="Helical" evidence="1">
    <location>
        <begin position="202"/>
        <end position="222"/>
    </location>
</feature>
<evidence type="ECO:0000256" key="1">
    <source>
        <dbReference type="SAM" id="Phobius"/>
    </source>
</evidence>
<sequence>MILTDLDPISQSDTLDSLVLQIRIRVFALGLNSNINYYASLVAFAILYYDFLLTFRDEVRFFWSRKLNSVTILFFLNRYLSVLGNIPVILQSFANWSPDIVVGSKFLVLSFRNGPADLSFLFGCRISLRLREVIVIIRTYALYERCLKVAFIMSIFALIVICVGVWSILGNSPAVTAPFDLSFMLGCHPLISRETGLRLSGAWGGLLLFDSVIFTLTFYKAIGIWRMGTRRLTHVLIRDGTIYYLVLAMANLSNILTFIIAGPVLRGVSTTFANAVSVTMVSRLILNLQNPALFETSFNGAGTYSAATDIGPFVTTVVNRDASATVESNAWGASSSGAHTETYAGSDTVEEELPRSALWYDRAWVTGSRSGSGTGTGAGTRRRGDIEVQQDVELFQLPGQDGGDRERI</sequence>
<feature type="domain" description="DUF6533" evidence="2">
    <location>
        <begin position="38"/>
        <end position="83"/>
    </location>
</feature>
<feature type="transmembrane region" description="Helical" evidence="1">
    <location>
        <begin position="149"/>
        <end position="169"/>
    </location>
</feature>
<feature type="transmembrane region" description="Helical" evidence="1">
    <location>
        <begin position="35"/>
        <end position="55"/>
    </location>
</feature>
<evidence type="ECO:0000313" key="3">
    <source>
        <dbReference type="EMBL" id="THH04356.1"/>
    </source>
</evidence>
<evidence type="ECO:0000259" key="2">
    <source>
        <dbReference type="Pfam" id="PF20151"/>
    </source>
</evidence>
<dbReference type="OrthoDB" id="3261349at2759"/>
<reference evidence="3 4" key="1">
    <citation type="submission" date="2019-02" db="EMBL/GenBank/DDBJ databases">
        <title>Genome sequencing of the rare red list fungi Phellinidium pouzarii.</title>
        <authorList>
            <person name="Buettner E."/>
            <person name="Kellner H."/>
        </authorList>
    </citation>
    <scope>NUCLEOTIDE SEQUENCE [LARGE SCALE GENOMIC DNA]</scope>
    <source>
        <strain evidence="3 4">DSM 108285</strain>
    </source>
</reference>
<dbReference type="Proteomes" id="UP000308199">
    <property type="component" value="Unassembled WGS sequence"/>
</dbReference>
<keyword evidence="1" id="KW-0812">Transmembrane</keyword>
<feature type="transmembrane region" description="Helical" evidence="1">
    <location>
        <begin position="242"/>
        <end position="261"/>
    </location>
</feature>
<gene>
    <name evidence="3" type="ORF">EW145_g5588</name>
</gene>
<proteinExistence type="predicted"/>
<accession>A0A4S4KZG6</accession>
<comment type="caution">
    <text evidence="3">The sequence shown here is derived from an EMBL/GenBank/DDBJ whole genome shotgun (WGS) entry which is preliminary data.</text>
</comment>
<organism evidence="3 4">
    <name type="scientific">Phellinidium pouzarii</name>
    <dbReference type="NCBI Taxonomy" id="167371"/>
    <lineage>
        <taxon>Eukaryota</taxon>
        <taxon>Fungi</taxon>
        <taxon>Dikarya</taxon>
        <taxon>Basidiomycota</taxon>
        <taxon>Agaricomycotina</taxon>
        <taxon>Agaricomycetes</taxon>
        <taxon>Hymenochaetales</taxon>
        <taxon>Hymenochaetaceae</taxon>
        <taxon>Phellinidium</taxon>
    </lineage>
</organism>
<protein>
    <recommendedName>
        <fullName evidence="2">DUF6533 domain-containing protein</fullName>
    </recommendedName>
</protein>
<dbReference type="AlphaFoldDB" id="A0A4S4KZG6"/>